<proteinExistence type="predicted"/>
<gene>
    <name evidence="2" type="ORF">ACFFGG_11875</name>
</gene>
<name>A0ABV6PTV4_9BURK</name>
<dbReference type="EMBL" id="JBHLTN010000021">
    <property type="protein sequence ID" value="MFC0593255.1"/>
    <property type="molecule type" value="Genomic_DNA"/>
</dbReference>
<reference evidence="2 3" key="1">
    <citation type="submission" date="2024-09" db="EMBL/GenBank/DDBJ databases">
        <authorList>
            <person name="Sun Q."/>
            <person name="Mori K."/>
        </authorList>
    </citation>
    <scope>NUCLEOTIDE SEQUENCE [LARGE SCALE GENOMIC DNA]</scope>
    <source>
        <strain evidence="2 3">NCAIM B.02336</strain>
    </source>
</reference>
<comment type="caution">
    <text evidence="2">The sequence shown here is derived from an EMBL/GenBank/DDBJ whole genome shotgun (WGS) entry which is preliminary data.</text>
</comment>
<accession>A0ABV6PTV4</accession>
<feature type="region of interest" description="Disordered" evidence="1">
    <location>
        <begin position="1"/>
        <end position="25"/>
    </location>
</feature>
<protein>
    <submittedName>
        <fullName evidence="2">Uncharacterized protein</fullName>
    </submittedName>
</protein>
<sequence length="208" mass="22586">MAAKTRKTQKSCAEPTPIRDLLKGAKTPSQQLARLVTQSSGAASTVKRYTETDNTLDSLDLLVELRQAGDEAVAGKLDRYERMLASQALTLDSMFHHLAERAERQQTLPAMETLLRMALKAQSQSRATVEALAVIKNPVPYIRQANIAHGHQQVNNGQGRARAEKPRTAPNKLLEIHDGQRLEHGAQAAAGRADPALAAVGAIDRAQD</sequence>
<keyword evidence="3" id="KW-1185">Reference proteome</keyword>
<dbReference type="RefSeq" id="WP_377483330.1">
    <property type="nucleotide sequence ID" value="NZ_JBHLTN010000021.1"/>
</dbReference>
<evidence type="ECO:0000313" key="3">
    <source>
        <dbReference type="Proteomes" id="UP001589834"/>
    </source>
</evidence>
<organism evidence="2 3">
    <name type="scientific">Ottowia pentelensis</name>
    <dbReference type="NCBI Taxonomy" id="511108"/>
    <lineage>
        <taxon>Bacteria</taxon>
        <taxon>Pseudomonadati</taxon>
        <taxon>Pseudomonadota</taxon>
        <taxon>Betaproteobacteria</taxon>
        <taxon>Burkholderiales</taxon>
        <taxon>Comamonadaceae</taxon>
        <taxon>Ottowia</taxon>
    </lineage>
</organism>
<evidence type="ECO:0000256" key="1">
    <source>
        <dbReference type="SAM" id="MobiDB-lite"/>
    </source>
</evidence>
<evidence type="ECO:0000313" key="2">
    <source>
        <dbReference type="EMBL" id="MFC0593255.1"/>
    </source>
</evidence>
<dbReference type="Proteomes" id="UP001589834">
    <property type="component" value="Unassembled WGS sequence"/>
</dbReference>